<organism evidence="2 3">
    <name type="scientific">Chitinophaga dinghuensis</name>
    <dbReference type="NCBI Taxonomy" id="1539050"/>
    <lineage>
        <taxon>Bacteria</taxon>
        <taxon>Pseudomonadati</taxon>
        <taxon>Bacteroidota</taxon>
        <taxon>Chitinophagia</taxon>
        <taxon>Chitinophagales</taxon>
        <taxon>Chitinophagaceae</taxon>
        <taxon>Chitinophaga</taxon>
    </lineage>
</organism>
<proteinExistence type="predicted"/>
<gene>
    <name evidence="2" type="ORF">CLV59_105268</name>
</gene>
<feature type="domain" description="Microcin J25-processing protein McjB C-terminal" evidence="1">
    <location>
        <begin position="56"/>
        <end position="143"/>
    </location>
</feature>
<dbReference type="InterPro" id="IPR053521">
    <property type="entry name" value="McjB-like"/>
</dbReference>
<reference evidence="2 3" key="1">
    <citation type="submission" date="2018-06" db="EMBL/GenBank/DDBJ databases">
        <title>Genomic Encyclopedia of Archaeal and Bacterial Type Strains, Phase II (KMG-II): from individual species to whole genera.</title>
        <authorList>
            <person name="Goeker M."/>
        </authorList>
    </citation>
    <scope>NUCLEOTIDE SEQUENCE [LARGE SCALE GENOMIC DNA]</scope>
    <source>
        <strain evidence="2 3">DSM 29821</strain>
    </source>
</reference>
<dbReference type="NCBIfam" id="NF033537">
    <property type="entry name" value="lasso_biosyn_B2"/>
    <property type="match status" value="1"/>
</dbReference>
<dbReference type="InterPro" id="IPR032708">
    <property type="entry name" value="McjB_C"/>
</dbReference>
<accession>A0A327VY88</accession>
<evidence type="ECO:0000313" key="2">
    <source>
        <dbReference type="EMBL" id="RAJ80160.1"/>
    </source>
</evidence>
<sequence length="153" mass="17439">MYSEQKLLEINAALKSHNIRFLKARMLTSLLETSLAISSLKSTRKLLSFFKKNIGPATEDEAIIIIDCYTTIFNRMQALPSLKGRCLSRSLALSFMLSRKGISSDLRIGVCHYNGNLDSHAWLERNGRPINDHPSVIARYFVLPEHKISTRFR</sequence>
<keyword evidence="3" id="KW-1185">Reference proteome</keyword>
<dbReference type="OrthoDB" id="671090at2"/>
<protein>
    <submittedName>
        <fullName evidence="2">Transglutaminase superfamily protein</fullName>
    </submittedName>
</protein>
<dbReference type="Proteomes" id="UP000249819">
    <property type="component" value="Unassembled WGS sequence"/>
</dbReference>
<evidence type="ECO:0000313" key="3">
    <source>
        <dbReference type="Proteomes" id="UP000249819"/>
    </source>
</evidence>
<comment type="caution">
    <text evidence="2">The sequence shown here is derived from an EMBL/GenBank/DDBJ whole genome shotgun (WGS) entry which is preliminary data.</text>
</comment>
<evidence type="ECO:0000259" key="1">
    <source>
        <dbReference type="Pfam" id="PF13471"/>
    </source>
</evidence>
<dbReference type="AlphaFoldDB" id="A0A327VY88"/>
<dbReference type="Pfam" id="PF13471">
    <property type="entry name" value="Transglut_core3"/>
    <property type="match status" value="1"/>
</dbReference>
<dbReference type="RefSeq" id="WP_111593172.1">
    <property type="nucleotide sequence ID" value="NZ_QLMA01000005.1"/>
</dbReference>
<name>A0A327VY88_9BACT</name>
<dbReference type="EMBL" id="QLMA01000005">
    <property type="protein sequence ID" value="RAJ80160.1"/>
    <property type="molecule type" value="Genomic_DNA"/>
</dbReference>